<dbReference type="Proteomes" id="UP000030428">
    <property type="component" value="Unassembled WGS sequence"/>
</dbReference>
<evidence type="ECO:0000313" key="1">
    <source>
        <dbReference type="EMBL" id="TGO02585.1"/>
    </source>
</evidence>
<sequence length="72" mass="8092">EERKAAKIAVATEKTRLLVERKAEVRGQQVANLKTAQKMIVEGFKIEMISKMTGLDVETLNQLEKESYVGDV</sequence>
<gene>
    <name evidence="1" type="ORF">PN36_22730</name>
</gene>
<dbReference type="AlphaFoldDB" id="A0A4E0QTN7"/>
<reference evidence="1 2" key="1">
    <citation type="journal article" date="2016" name="Front. Microbiol.">
        <title>Single-Cell (Meta-)Genomics of a Dimorphic Candidatus Thiomargarita nelsonii Reveals Genomic Plasticity.</title>
        <authorList>
            <person name="Flood B.E."/>
            <person name="Fliss P."/>
            <person name="Jones D.S."/>
            <person name="Dick G.J."/>
            <person name="Jain S."/>
            <person name="Kaster A.K."/>
            <person name="Winkel M."/>
            <person name="Mussmann M."/>
            <person name="Bailey J."/>
        </authorList>
    </citation>
    <scope>NUCLEOTIDE SEQUENCE [LARGE SCALE GENOMIC DNA]</scope>
    <source>
        <strain evidence="1">Hydrate Ridge</strain>
    </source>
</reference>
<evidence type="ECO:0000313" key="2">
    <source>
        <dbReference type="Proteomes" id="UP000030428"/>
    </source>
</evidence>
<comment type="caution">
    <text evidence="1">The sequence shown here is derived from an EMBL/GenBank/DDBJ whole genome shotgun (WGS) entry which is preliminary data.</text>
</comment>
<dbReference type="EMBL" id="JSZA02000107">
    <property type="protein sequence ID" value="TGO02585.1"/>
    <property type="molecule type" value="Genomic_DNA"/>
</dbReference>
<accession>A0A4E0QTN7</accession>
<feature type="non-terminal residue" evidence="1">
    <location>
        <position position="1"/>
    </location>
</feature>
<protein>
    <submittedName>
        <fullName evidence="1">Uncharacterized protein</fullName>
    </submittedName>
</protein>
<organism evidence="1 2">
    <name type="scientific">Candidatus Thiomargarita nelsonii</name>
    <dbReference type="NCBI Taxonomy" id="1003181"/>
    <lineage>
        <taxon>Bacteria</taxon>
        <taxon>Pseudomonadati</taxon>
        <taxon>Pseudomonadota</taxon>
        <taxon>Gammaproteobacteria</taxon>
        <taxon>Thiotrichales</taxon>
        <taxon>Thiotrichaceae</taxon>
        <taxon>Thiomargarita</taxon>
    </lineage>
</organism>
<name>A0A4E0QTN7_9GAMM</name>
<proteinExistence type="predicted"/>
<keyword evidence="2" id="KW-1185">Reference proteome</keyword>